<evidence type="ECO:0008006" key="4">
    <source>
        <dbReference type="Google" id="ProtNLM"/>
    </source>
</evidence>
<gene>
    <name evidence="2" type="ORF">ACFPKY_00670</name>
</gene>
<feature type="compositionally biased region" description="Low complexity" evidence="1">
    <location>
        <begin position="104"/>
        <end position="113"/>
    </location>
</feature>
<dbReference type="PANTHER" id="PTHR24637:SF428">
    <property type="entry name" value="SCAVENGER RECEPTOR CLASS A MEMBER 3"/>
    <property type="match status" value="1"/>
</dbReference>
<dbReference type="PANTHER" id="PTHR24637">
    <property type="entry name" value="COLLAGEN"/>
    <property type="match status" value="1"/>
</dbReference>
<keyword evidence="3" id="KW-1185">Reference proteome</keyword>
<dbReference type="Proteomes" id="UP001595956">
    <property type="component" value="Unassembled WGS sequence"/>
</dbReference>
<dbReference type="InterPro" id="IPR008983">
    <property type="entry name" value="Tumour_necrosis_fac-like_dom"/>
</dbReference>
<comment type="caution">
    <text evidence="2">The sequence shown here is derived from an EMBL/GenBank/DDBJ whole genome shotgun (WGS) entry which is preliminary data.</text>
</comment>
<dbReference type="Gene3D" id="2.60.120.40">
    <property type="match status" value="1"/>
</dbReference>
<accession>A0ABW0MX60</accession>
<evidence type="ECO:0000256" key="1">
    <source>
        <dbReference type="SAM" id="MobiDB-lite"/>
    </source>
</evidence>
<reference evidence="3" key="1">
    <citation type="journal article" date="2019" name="Int. J. Syst. Evol. Microbiol.">
        <title>The Global Catalogue of Microorganisms (GCM) 10K type strain sequencing project: providing services to taxonomists for standard genome sequencing and annotation.</title>
        <authorList>
            <consortium name="The Broad Institute Genomics Platform"/>
            <consortium name="The Broad Institute Genome Sequencing Center for Infectious Disease"/>
            <person name="Wu L."/>
            <person name="Ma J."/>
        </authorList>
    </citation>
    <scope>NUCLEOTIDE SEQUENCE [LARGE SCALE GENOMIC DNA]</scope>
    <source>
        <strain evidence="3">KACC 13778</strain>
    </source>
</reference>
<dbReference type="RefSeq" id="WP_345180824.1">
    <property type="nucleotide sequence ID" value="NZ_BAABFQ010000008.1"/>
</dbReference>
<sequence length="276" mass="27158">MPRSLPSLRRSAAPVLVLVLVTGGAATGYGVARSDDRATSVIRACVNQMTQVMRFSDPGSRCPRGWDRISWNAEGPAGPAGPAGASGSPGPQGEPGKAGPPGPAGAAGASGAPGSPGPSGPPGPSGSPGPSGPPGPTGAPGADVPTGAAYLWASGLMAVPPGTAVFFSGGAPVAEGVSASMDEVTIDEAGTYSIRFTVNFSERLTGTQFAISVNDSTDPGVVFGAPVGARTITGEVLGELHVDDIIELVNVSDSLVLVEQPSTHAVAASMVVERIG</sequence>
<evidence type="ECO:0000313" key="3">
    <source>
        <dbReference type="Proteomes" id="UP001595956"/>
    </source>
</evidence>
<organism evidence="2 3">
    <name type="scientific">Nocardioides caricicola</name>
    <dbReference type="NCBI Taxonomy" id="634770"/>
    <lineage>
        <taxon>Bacteria</taxon>
        <taxon>Bacillati</taxon>
        <taxon>Actinomycetota</taxon>
        <taxon>Actinomycetes</taxon>
        <taxon>Propionibacteriales</taxon>
        <taxon>Nocardioidaceae</taxon>
        <taxon>Nocardioides</taxon>
    </lineage>
</organism>
<dbReference type="EMBL" id="JBHSMD010000001">
    <property type="protein sequence ID" value="MFC5491588.1"/>
    <property type="molecule type" value="Genomic_DNA"/>
</dbReference>
<evidence type="ECO:0000313" key="2">
    <source>
        <dbReference type="EMBL" id="MFC5491588.1"/>
    </source>
</evidence>
<proteinExistence type="predicted"/>
<feature type="region of interest" description="Disordered" evidence="1">
    <location>
        <begin position="55"/>
        <end position="142"/>
    </location>
</feature>
<name>A0ABW0MX60_9ACTN</name>
<feature type="compositionally biased region" description="Pro residues" evidence="1">
    <location>
        <begin position="115"/>
        <end position="137"/>
    </location>
</feature>
<protein>
    <recommendedName>
        <fullName evidence="4">Collagen-like protein</fullName>
    </recommendedName>
</protein>
<feature type="compositionally biased region" description="Low complexity" evidence="1">
    <location>
        <begin position="73"/>
        <end position="97"/>
    </location>
</feature>
<dbReference type="InterPro" id="IPR008160">
    <property type="entry name" value="Collagen"/>
</dbReference>
<dbReference type="Pfam" id="PF01391">
    <property type="entry name" value="Collagen"/>
    <property type="match status" value="1"/>
</dbReference>